<comment type="caution">
    <text evidence="3">The sequence shown here is derived from an EMBL/GenBank/DDBJ whole genome shotgun (WGS) entry which is preliminary data.</text>
</comment>
<dbReference type="Pfam" id="PF10825">
    <property type="entry name" value="DUF2752"/>
    <property type="match status" value="1"/>
</dbReference>
<keyword evidence="1" id="KW-0479">Metal-binding</keyword>
<keyword evidence="2" id="KW-0812">Transmembrane</keyword>
<reference evidence="3 4" key="1">
    <citation type="submission" date="2018-12" db="EMBL/GenBank/DDBJ databases">
        <title>Genome sequencing of Prevotella sp. KCOM 3155 (= JS262).</title>
        <authorList>
            <person name="Kook J.-K."/>
            <person name="Park S.-N."/>
            <person name="Lim Y.K."/>
        </authorList>
    </citation>
    <scope>NUCLEOTIDE SEQUENCE [LARGE SCALE GENOMIC DNA]</scope>
    <source>
        <strain evidence="3 4">KCOM 3155</strain>
    </source>
</reference>
<accession>A0A3S0PD02</accession>
<protein>
    <submittedName>
        <fullName evidence="3">DUF2752 domain-containing protein</fullName>
    </submittedName>
</protein>
<feature type="transmembrane region" description="Helical" evidence="2">
    <location>
        <begin position="9"/>
        <end position="26"/>
    </location>
</feature>
<evidence type="ECO:0000256" key="1">
    <source>
        <dbReference type="ARBA" id="ARBA00022723"/>
    </source>
</evidence>
<keyword evidence="2" id="KW-0472">Membrane</keyword>
<evidence type="ECO:0000313" key="4">
    <source>
        <dbReference type="Proteomes" id="UP000278983"/>
    </source>
</evidence>
<evidence type="ECO:0000313" key="3">
    <source>
        <dbReference type="EMBL" id="RUL59836.1"/>
    </source>
</evidence>
<dbReference type="InterPro" id="IPR021215">
    <property type="entry name" value="DUF2752"/>
</dbReference>
<keyword evidence="4" id="KW-1185">Reference proteome</keyword>
<gene>
    <name evidence="3" type="ORF">EHV08_08750</name>
</gene>
<dbReference type="EMBL" id="RYYU01000001">
    <property type="protein sequence ID" value="RUL59836.1"/>
    <property type="molecule type" value="Genomic_DNA"/>
</dbReference>
<dbReference type="Proteomes" id="UP000278983">
    <property type="component" value="Unassembled WGS sequence"/>
</dbReference>
<name>A0A3S0PD02_9BACT</name>
<keyword evidence="2" id="KW-1133">Transmembrane helix</keyword>
<evidence type="ECO:0000256" key="2">
    <source>
        <dbReference type="SAM" id="Phobius"/>
    </source>
</evidence>
<feature type="transmembrane region" description="Helical" evidence="2">
    <location>
        <begin position="72"/>
        <end position="93"/>
    </location>
</feature>
<dbReference type="PROSITE" id="PS00202">
    <property type="entry name" value="RUBREDOXIN"/>
    <property type="match status" value="1"/>
</dbReference>
<proteinExistence type="predicted"/>
<dbReference type="InterPro" id="IPR018527">
    <property type="entry name" value="Rubredoxin_Fe_BS"/>
</dbReference>
<sequence length="126" mass="14518">MELQKKHKTILAAAVLIALAAVYFLFDPYTGRLFPKCFFRMLTGWECPGCGSQRALHSLLHGDIVTALRQNMWIPFATLYIVLLTIAMLFFSRKSRFTAAITNKYLLFAFLLFTLLWFVVRNIYGV</sequence>
<dbReference type="OrthoDB" id="9815897at2"/>
<dbReference type="GO" id="GO:0046872">
    <property type="term" value="F:metal ion binding"/>
    <property type="evidence" value="ECO:0007669"/>
    <property type="project" value="UniProtKB-KW"/>
</dbReference>
<dbReference type="AlphaFoldDB" id="A0A3S0PD02"/>
<dbReference type="RefSeq" id="WP_126678939.1">
    <property type="nucleotide sequence ID" value="NZ_RYYU01000001.1"/>
</dbReference>
<feature type="transmembrane region" description="Helical" evidence="2">
    <location>
        <begin position="105"/>
        <end position="124"/>
    </location>
</feature>
<organism evidence="3 4">
    <name type="scientific">Prevotella koreensis</name>
    <dbReference type="NCBI Taxonomy" id="2490854"/>
    <lineage>
        <taxon>Bacteria</taxon>
        <taxon>Pseudomonadati</taxon>
        <taxon>Bacteroidota</taxon>
        <taxon>Bacteroidia</taxon>
        <taxon>Bacteroidales</taxon>
        <taxon>Prevotellaceae</taxon>
        <taxon>Prevotella</taxon>
    </lineage>
</organism>